<protein>
    <recommendedName>
        <fullName evidence="4">DUF2231 domain-containing protein</fullName>
    </recommendedName>
</protein>
<organism evidence="2 3">
    <name type="scientific">Corynebacterium hansenii</name>
    <dbReference type="NCBI Taxonomy" id="394964"/>
    <lineage>
        <taxon>Bacteria</taxon>
        <taxon>Bacillati</taxon>
        <taxon>Actinomycetota</taxon>
        <taxon>Actinomycetes</taxon>
        <taxon>Mycobacteriales</taxon>
        <taxon>Corynebacteriaceae</taxon>
        <taxon>Corynebacterium</taxon>
    </lineage>
</organism>
<feature type="transmembrane region" description="Helical" evidence="1">
    <location>
        <begin position="30"/>
        <end position="50"/>
    </location>
</feature>
<name>A0ABV7ZLS9_9CORY</name>
<feature type="transmembrane region" description="Helical" evidence="1">
    <location>
        <begin position="93"/>
        <end position="110"/>
    </location>
</feature>
<comment type="caution">
    <text evidence="2">The sequence shown here is derived from an EMBL/GenBank/DDBJ whole genome shotgun (WGS) entry which is preliminary data.</text>
</comment>
<dbReference type="RefSeq" id="WP_290292164.1">
    <property type="nucleotide sequence ID" value="NZ_CP047211.1"/>
</dbReference>
<dbReference type="EMBL" id="JBHRZN010000001">
    <property type="protein sequence ID" value="MFC3848689.1"/>
    <property type="molecule type" value="Genomic_DNA"/>
</dbReference>
<reference evidence="3" key="1">
    <citation type="journal article" date="2019" name="Int. J. Syst. Evol. Microbiol.">
        <title>The Global Catalogue of Microorganisms (GCM) 10K type strain sequencing project: providing services to taxonomists for standard genome sequencing and annotation.</title>
        <authorList>
            <consortium name="The Broad Institute Genomics Platform"/>
            <consortium name="The Broad Institute Genome Sequencing Center for Infectious Disease"/>
            <person name="Wu L."/>
            <person name="Ma J."/>
        </authorList>
    </citation>
    <scope>NUCLEOTIDE SEQUENCE [LARGE SCALE GENOMIC DNA]</scope>
    <source>
        <strain evidence="3">CCUG 53252</strain>
    </source>
</reference>
<keyword evidence="1" id="KW-1133">Transmembrane helix</keyword>
<keyword evidence="1" id="KW-0812">Transmembrane</keyword>
<evidence type="ECO:0000313" key="3">
    <source>
        <dbReference type="Proteomes" id="UP001595751"/>
    </source>
</evidence>
<keyword evidence="1" id="KW-0472">Membrane</keyword>
<feature type="transmembrane region" description="Helical" evidence="1">
    <location>
        <begin position="56"/>
        <end position="73"/>
    </location>
</feature>
<gene>
    <name evidence="2" type="ORF">ACFORJ_00700</name>
</gene>
<keyword evidence="3" id="KW-1185">Reference proteome</keyword>
<evidence type="ECO:0000313" key="2">
    <source>
        <dbReference type="EMBL" id="MFC3848689.1"/>
    </source>
</evidence>
<dbReference type="Proteomes" id="UP001595751">
    <property type="component" value="Unassembled WGS sequence"/>
</dbReference>
<proteinExistence type="predicted"/>
<evidence type="ECO:0000256" key="1">
    <source>
        <dbReference type="SAM" id="Phobius"/>
    </source>
</evidence>
<evidence type="ECO:0008006" key="4">
    <source>
        <dbReference type="Google" id="ProtNLM"/>
    </source>
</evidence>
<accession>A0ABV7ZLS9</accession>
<sequence length="159" mass="17586">MSLGDKIVAGYETTVDDEYQTLVLHQSNTIGFHIAYYGYIALGAALGWLLPYERRWASMIVIVPMLVSAIIGTKWLRRRIPRPRVLAPKPAELALMIFLAAVWLAGFQFNNPEHDLATALGMVVGGIVGGVGGGAIAMWMQRRGRRKDVERLDAEFADD</sequence>
<feature type="transmembrane region" description="Helical" evidence="1">
    <location>
        <begin position="116"/>
        <end position="139"/>
    </location>
</feature>